<gene>
    <name evidence="1" type="ORF">PQ477_09820</name>
</gene>
<dbReference type="EMBL" id="CP117834">
    <property type="protein sequence ID" value="WDF05707.1"/>
    <property type="molecule type" value="Genomic_DNA"/>
</dbReference>
<dbReference type="RefSeq" id="WP_274273488.1">
    <property type="nucleotide sequence ID" value="NZ_CP117834.1"/>
</dbReference>
<proteinExistence type="predicted"/>
<name>A0ABY7W9V5_9BACI</name>
<reference evidence="1 2" key="1">
    <citation type="submission" date="2023-02" db="EMBL/GenBank/DDBJ databases">
        <authorList>
            <person name="Liu G."/>
        </authorList>
    </citation>
    <scope>NUCLEOTIDE SEQUENCE [LARGE SCALE GENOMIC DNA]</scope>
    <source>
        <strain evidence="1 2">DSM 23008</strain>
    </source>
</reference>
<keyword evidence="2" id="KW-1185">Reference proteome</keyword>
<accession>A0ABY7W9V5</accession>
<evidence type="ECO:0000313" key="1">
    <source>
        <dbReference type="EMBL" id="WDF05707.1"/>
    </source>
</evidence>
<dbReference type="Proteomes" id="UP001215143">
    <property type="component" value="Chromosome"/>
</dbReference>
<protein>
    <submittedName>
        <fullName evidence="1">Uncharacterized protein</fullName>
    </submittedName>
</protein>
<organism evidence="1 2">
    <name type="scientific">Shouchella hunanensis</name>
    <dbReference type="NCBI Taxonomy" id="766894"/>
    <lineage>
        <taxon>Bacteria</taxon>
        <taxon>Bacillati</taxon>
        <taxon>Bacillota</taxon>
        <taxon>Bacilli</taxon>
        <taxon>Bacillales</taxon>
        <taxon>Bacillaceae</taxon>
        <taxon>Shouchella</taxon>
    </lineage>
</organism>
<sequence length="49" mass="5971">MDRMTRIRMNERAYHEGVYERHKLFEKGSRLYKPLSTVENLLPHLVVQK</sequence>
<evidence type="ECO:0000313" key="2">
    <source>
        <dbReference type="Proteomes" id="UP001215143"/>
    </source>
</evidence>